<protein>
    <recommendedName>
        <fullName evidence="3">LysM domain-containing protein</fullName>
    </recommendedName>
</protein>
<feature type="domain" description="LysM" evidence="3">
    <location>
        <begin position="135"/>
        <end position="183"/>
    </location>
</feature>
<dbReference type="Pfam" id="PF04225">
    <property type="entry name" value="LysM_OapA"/>
    <property type="match status" value="1"/>
</dbReference>
<dbReference type="RefSeq" id="WP_089110764.1">
    <property type="nucleotide sequence ID" value="NZ_AP018680.1"/>
</dbReference>
<dbReference type="GO" id="GO:0042834">
    <property type="term" value="F:peptidoglycan binding"/>
    <property type="evidence" value="ECO:0007669"/>
    <property type="project" value="InterPro"/>
</dbReference>
<dbReference type="InterPro" id="IPR007340">
    <property type="entry name" value="LysM_Opacity-associatedA"/>
</dbReference>
<feature type="region of interest" description="Disordered" evidence="1">
    <location>
        <begin position="92"/>
        <end position="137"/>
    </location>
</feature>
<keyword evidence="2" id="KW-0472">Membrane</keyword>
<evidence type="ECO:0000259" key="3">
    <source>
        <dbReference type="PROSITE" id="PS51782"/>
    </source>
</evidence>
<evidence type="ECO:0000313" key="4">
    <source>
        <dbReference type="EMBL" id="RCS72426.1"/>
    </source>
</evidence>
<feature type="transmembrane region" description="Helical" evidence="2">
    <location>
        <begin position="38"/>
        <end position="56"/>
    </location>
</feature>
<dbReference type="GeneID" id="303187607"/>
<reference evidence="4 5" key="1">
    <citation type="journal article" date="2017" name="Elife">
        <title>Extensive horizontal gene transfer in cheese-associated bacteria.</title>
        <authorList>
            <person name="Bonham K.S."/>
            <person name="Wolfe B.E."/>
            <person name="Dutton R.J."/>
        </authorList>
    </citation>
    <scope>NUCLEOTIDE SEQUENCE [LARGE SCALE GENOMIC DNA]</scope>
    <source>
        <strain evidence="4 5">JB196</strain>
    </source>
</reference>
<dbReference type="EMBL" id="QPGL01000001">
    <property type="protein sequence ID" value="RCS72426.1"/>
    <property type="molecule type" value="Genomic_DNA"/>
</dbReference>
<dbReference type="AlphaFoldDB" id="A0A368LKW0"/>
<keyword evidence="2" id="KW-1133">Transmembrane helix</keyword>
<proteinExistence type="predicted"/>
<dbReference type="Proteomes" id="UP000252479">
    <property type="component" value="Unassembled WGS sequence"/>
</dbReference>
<dbReference type="InterPro" id="IPR013731">
    <property type="entry name" value="OapA_N"/>
</dbReference>
<name>A0A368LKW0_9VIBR</name>
<organism evidence="4 5">
    <name type="scientific">Vibrio casei</name>
    <dbReference type="NCBI Taxonomy" id="673372"/>
    <lineage>
        <taxon>Bacteria</taxon>
        <taxon>Pseudomonadati</taxon>
        <taxon>Pseudomonadota</taxon>
        <taxon>Gammaproteobacteria</taxon>
        <taxon>Vibrionales</taxon>
        <taxon>Vibrionaceae</taxon>
        <taxon>Vibrio</taxon>
    </lineage>
</organism>
<evidence type="ECO:0000313" key="5">
    <source>
        <dbReference type="Proteomes" id="UP000252479"/>
    </source>
</evidence>
<keyword evidence="2" id="KW-0812">Transmembrane</keyword>
<dbReference type="PROSITE" id="PS51782">
    <property type="entry name" value="LYSM"/>
    <property type="match status" value="1"/>
</dbReference>
<sequence length="218" mass="24407">MNQRKKISPSYLRRIWDVAAGINFTACIVRTWKRLPKLHQRALMILMPLVIILFLFPSGSGSIKSDVPVGSEKVVVSRVAVPLIIDGEETNATKPRPKVEKVDQQRVSLSGPQSNEQAEPEKKPVSNNAGPEPWHDYTVKKGDTLSQVFRSNNLSLSDLNTLVAIEGKDKPLSQIQYGQRIRYKLTNRGDLDILQIEKDEGPVMFFRLSSGGFARSQP</sequence>
<accession>A0A368LKW0</accession>
<feature type="compositionally biased region" description="Polar residues" evidence="1">
    <location>
        <begin position="105"/>
        <end position="117"/>
    </location>
</feature>
<keyword evidence="5" id="KW-1185">Reference proteome</keyword>
<gene>
    <name evidence="4" type="ORF">CIK83_01685</name>
</gene>
<dbReference type="Pfam" id="PF08525">
    <property type="entry name" value="OapA_N"/>
    <property type="match status" value="1"/>
</dbReference>
<evidence type="ECO:0000256" key="2">
    <source>
        <dbReference type="SAM" id="Phobius"/>
    </source>
</evidence>
<dbReference type="InterPro" id="IPR018392">
    <property type="entry name" value="LysM"/>
</dbReference>
<dbReference type="Gene3D" id="3.10.450.350">
    <property type="match status" value="1"/>
</dbReference>
<comment type="caution">
    <text evidence="4">The sequence shown here is derived from an EMBL/GenBank/DDBJ whole genome shotgun (WGS) entry which is preliminary data.</text>
</comment>
<evidence type="ECO:0000256" key="1">
    <source>
        <dbReference type="SAM" id="MobiDB-lite"/>
    </source>
</evidence>
<dbReference type="CDD" id="cd00118">
    <property type="entry name" value="LysM"/>
    <property type="match status" value="1"/>
</dbReference>